<name>A0A8D9UHQ1_9VIRU</name>
<sequence>MQALHGCACLNIVRGMENNFHPSIECLSPTYSLTH</sequence>
<organism evidence="1">
    <name type="scientific">Bacteriophage sp</name>
    <dbReference type="NCBI Taxonomy" id="38018"/>
    <lineage>
        <taxon>Viruses</taxon>
    </lineage>
</organism>
<dbReference type="EMBL" id="BK029940">
    <property type="protein sequence ID" value="DAD55751.1"/>
    <property type="molecule type" value="Genomic_DNA"/>
</dbReference>
<evidence type="ECO:0000313" key="1">
    <source>
        <dbReference type="EMBL" id="DAD55751.1"/>
    </source>
</evidence>
<protein>
    <submittedName>
        <fullName evidence="1">Uncharacterized protein</fullName>
    </submittedName>
</protein>
<reference evidence="1" key="1">
    <citation type="journal article" date="2021" name="Proc. Natl. Acad. Sci. U.S.A.">
        <title>A Catalog of Tens of Thousands of Viruses from Human Metagenomes Reveals Hidden Associations with Chronic Diseases.</title>
        <authorList>
            <person name="Tisza M.J."/>
            <person name="Buck C.B."/>
        </authorList>
    </citation>
    <scope>NUCLEOTIDE SEQUENCE</scope>
    <source>
        <strain evidence="1">CtOZu12</strain>
    </source>
</reference>
<accession>A0A8D9UHQ1</accession>
<proteinExistence type="predicted"/>